<dbReference type="InterPro" id="IPR001162">
    <property type="entry name" value="UvrC_RNase_H_dom"/>
</dbReference>
<evidence type="ECO:0000313" key="12">
    <source>
        <dbReference type="Proteomes" id="UP000199288"/>
    </source>
</evidence>
<dbReference type="PROSITE" id="PS50165">
    <property type="entry name" value="UVRC"/>
    <property type="match status" value="1"/>
</dbReference>
<dbReference type="Gene3D" id="1.10.150.20">
    <property type="entry name" value="5' to 3' exonuclease, C-terminal subdomain"/>
    <property type="match status" value="1"/>
</dbReference>
<dbReference type="PANTHER" id="PTHR30562">
    <property type="entry name" value="UVRC/OXIDOREDUCTASE"/>
    <property type="match status" value="1"/>
</dbReference>
<dbReference type="Pfam" id="PF02151">
    <property type="entry name" value="UVR"/>
    <property type="match status" value="1"/>
</dbReference>
<dbReference type="NCBIfam" id="TIGR00194">
    <property type="entry name" value="uvrC"/>
    <property type="match status" value="1"/>
</dbReference>
<proteinExistence type="inferred from homology"/>
<evidence type="ECO:0000256" key="2">
    <source>
        <dbReference type="ARBA" id="ARBA00022763"/>
    </source>
</evidence>
<dbReference type="PROSITE" id="PS50151">
    <property type="entry name" value="UVR"/>
    <property type="match status" value="1"/>
</dbReference>
<dbReference type="GO" id="GO:0006289">
    <property type="term" value="P:nucleotide-excision repair"/>
    <property type="evidence" value="ECO:0007669"/>
    <property type="project" value="UniProtKB-UniRule"/>
</dbReference>
<dbReference type="Gene3D" id="3.40.1440.10">
    <property type="entry name" value="GIY-YIG endonuclease"/>
    <property type="match status" value="1"/>
</dbReference>
<dbReference type="EMBL" id="FNQV01000008">
    <property type="protein sequence ID" value="SEA39677.1"/>
    <property type="molecule type" value="Genomic_DNA"/>
</dbReference>
<evidence type="ECO:0000256" key="4">
    <source>
        <dbReference type="ARBA" id="ARBA00022881"/>
    </source>
</evidence>
<dbReference type="InterPro" id="IPR035901">
    <property type="entry name" value="GIY-YIG_endonuc_sf"/>
</dbReference>
<keyword evidence="3 6" id="KW-0228">DNA excision</keyword>
<dbReference type="InterPro" id="IPR047296">
    <property type="entry name" value="GIY-YIG_UvrC_Cho"/>
</dbReference>
<feature type="compositionally biased region" description="Acidic residues" evidence="7">
    <location>
        <begin position="494"/>
        <end position="503"/>
    </location>
</feature>
<keyword evidence="2 6" id="KW-0227">DNA damage</keyword>
<dbReference type="InterPro" id="IPR003583">
    <property type="entry name" value="Hlx-hairpin-Hlx_DNA-bd_motif"/>
</dbReference>
<evidence type="ECO:0000256" key="1">
    <source>
        <dbReference type="ARBA" id="ARBA00022490"/>
    </source>
</evidence>
<comment type="similarity">
    <text evidence="6">Belongs to the UvrC family.</text>
</comment>
<dbReference type="CDD" id="cd10434">
    <property type="entry name" value="GIY-YIG_UvrC_Cho"/>
    <property type="match status" value="1"/>
</dbReference>
<dbReference type="GO" id="GO:0009381">
    <property type="term" value="F:excinuclease ABC activity"/>
    <property type="evidence" value="ECO:0007669"/>
    <property type="project" value="UniProtKB-UniRule"/>
</dbReference>
<evidence type="ECO:0000259" key="10">
    <source>
        <dbReference type="PROSITE" id="PS50165"/>
    </source>
</evidence>
<feature type="domain" description="UVR" evidence="8">
    <location>
        <begin position="208"/>
        <end position="243"/>
    </location>
</feature>
<dbReference type="PROSITE" id="PS50164">
    <property type="entry name" value="GIY_YIG"/>
    <property type="match status" value="1"/>
</dbReference>
<dbReference type="GO" id="GO:0003677">
    <property type="term" value="F:DNA binding"/>
    <property type="evidence" value="ECO:0007669"/>
    <property type="project" value="UniProtKB-UniRule"/>
</dbReference>
<dbReference type="SUPFAM" id="SSF46600">
    <property type="entry name" value="C-terminal UvrC-binding domain of UvrB"/>
    <property type="match status" value="1"/>
</dbReference>
<dbReference type="Pfam" id="PF01541">
    <property type="entry name" value="GIY-YIG"/>
    <property type="match status" value="1"/>
</dbReference>
<gene>
    <name evidence="6" type="primary">uvrC</name>
    <name evidence="11" type="ORF">SAMN02910418_01510</name>
</gene>
<evidence type="ECO:0000259" key="9">
    <source>
        <dbReference type="PROSITE" id="PS50164"/>
    </source>
</evidence>
<dbReference type="NCBIfam" id="NF001824">
    <property type="entry name" value="PRK00558.1-5"/>
    <property type="match status" value="1"/>
</dbReference>
<evidence type="ECO:0000256" key="6">
    <source>
        <dbReference type="HAMAP-Rule" id="MF_00203"/>
    </source>
</evidence>
<dbReference type="InterPro" id="IPR004791">
    <property type="entry name" value="UvrC"/>
</dbReference>
<comment type="subunit">
    <text evidence="6">Interacts with UvrB in an incision complex.</text>
</comment>
<dbReference type="GO" id="GO:0005737">
    <property type="term" value="C:cytoplasm"/>
    <property type="evidence" value="ECO:0007669"/>
    <property type="project" value="UniProtKB-SubCell"/>
</dbReference>
<keyword evidence="5 6" id="KW-0234">DNA repair</keyword>
<dbReference type="Pfam" id="PF22920">
    <property type="entry name" value="UvrC_RNaseH"/>
    <property type="match status" value="1"/>
</dbReference>
<dbReference type="Pfam" id="PF08459">
    <property type="entry name" value="UvrC_RNaseH_dom"/>
    <property type="match status" value="1"/>
</dbReference>
<dbReference type="InterPro" id="IPR000305">
    <property type="entry name" value="GIY-YIG_endonuc"/>
</dbReference>
<dbReference type="SUPFAM" id="SSF82771">
    <property type="entry name" value="GIY-YIG endonuclease"/>
    <property type="match status" value="1"/>
</dbReference>
<dbReference type="GO" id="GO:0009380">
    <property type="term" value="C:excinuclease repair complex"/>
    <property type="evidence" value="ECO:0007669"/>
    <property type="project" value="InterPro"/>
</dbReference>
<dbReference type="RefSeq" id="WP_092564529.1">
    <property type="nucleotide sequence ID" value="NZ_FNQV01000008.1"/>
</dbReference>
<keyword evidence="6" id="KW-0742">SOS response</keyword>
<dbReference type="SMART" id="SM00278">
    <property type="entry name" value="HhH1"/>
    <property type="match status" value="2"/>
</dbReference>
<accession>A0A1H4AV28</accession>
<evidence type="ECO:0000256" key="3">
    <source>
        <dbReference type="ARBA" id="ARBA00022769"/>
    </source>
</evidence>
<dbReference type="PANTHER" id="PTHR30562:SF1">
    <property type="entry name" value="UVRABC SYSTEM PROTEIN C"/>
    <property type="match status" value="1"/>
</dbReference>
<comment type="function">
    <text evidence="6">The UvrABC repair system catalyzes the recognition and processing of DNA lesions. UvrC both incises the 5' and 3' sides of the lesion. The N-terminal half is responsible for the 3' incision and the C-terminal half is responsible for the 5' incision.</text>
</comment>
<feature type="domain" description="UvrC family homology region profile" evidence="10">
    <location>
        <begin position="259"/>
        <end position="544"/>
    </location>
</feature>
<keyword evidence="4 6" id="KW-0267">Excision nuclease</keyword>
<dbReference type="InterPro" id="IPR001943">
    <property type="entry name" value="UVR_dom"/>
</dbReference>
<dbReference type="OrthoDB" id="9804933at2"/>
<reference evidence="12" key="1">
    <citation type="submission" date="2016-10" db="EMBL/GenBank/DDBJ databases">
        <authorList>
            <person name="Varghese N."/>
            <person name="Submissions S."/>
        </authorList>
    </citation>
    <scope>NUCLEOTIDE SEQUENCE [LARGE SCALE GENOMIC DNA]</scope>
    <source>
        <strain evidence="12">KPR-1</strain>
    </source>
</reference>
<dbReference type="InterPro" id="IPR050066">
    <property type="entry name" value="UvrABC_protein_C"/>
</dbReference>
<dbReference type="InterPro" id="IPR036876">
    <property type="entry name" value="UVR_dom_sf"/>
</dbReference>
<evidence type="ECO:0000313" key="11">
    <source>
        <dbReference type="EMBL" id="SEA39677.1"/>
    </source>
</evidence>
<feature type="domain" description="GIY-YIG" evidence="9">
    <location>
        <begin position="16"/>
        <end position="95"/>
    </location>
</feature>
<evidence type="ECO:0000256" key="5">
    <source>
        <dbReference type="ARBA" id="ARBA00023204"/>
    </source>
</evidence>
<dbReference type="FunFam" id="3.40.1440.10:FF:000001">
    <property type="entry name" value="UvrABC system protein C"/>
    <property type="match status" value="1"/>
</dbReference>
<sequence>MPDPATYRPKRSHIPTSPGVYRFSDPDGRVLYVGKAKNLRARLSSYFQDPSGLNPRIRTMVYSASAVKWTVVTSEIEALTLEYAWIKEFEPRFNVMYRDDKSYPYLAVSLSEQVPRVYVTRQAKRRGSRYFGPYTKVWAVRETLDMLLRVFPVRTCTAGVYRRAAASGRPCLLRYIDKCSAPCVGRISPDDHRALVDSLCDFMAGRTQGITERLHAEMLEAAAAEEFEKAAARRDDLTALATVAEKNTLVLAENVDADVYALEVDELEAAVQVFYVRAGRVRGHRGWVTDRIDDASPEELIERLLTQMYGERADVSLRPRRTKRSVDDIDHLSIDAIPPEILVPVLPTDSATMTRWLGELRGAKVRLRVPERGAKRTLMETVHANAKAALKLHRTKRAGDLTARSAALEELQDNLDLTEAPLRIECFDVSHTQGTNQVASMVVFEDAIPRKADYRHLIIRGENGDGAADDTAAMSEVLRRRFSRLAATIGEQSPAEDDGEPTDDIPTSGAVDPETGRPQRFAYRPQLVVVDGGLPQVNAAQRTLDELGVDIPIIGLAKRLEEVWIPGENFPLILPRTSAALYLLQHLRDESHRFAISFHRKRRSGAMTRSALDNIPGLGPSRQAALLKHFGSVKAIRAASLAELQEVDGVGPALAASIAAALAPPPADSQASDHTTSS</sequence>
<name>A0A1H4AV28_9ACTO</name>
<organism evidence="11 12">
    <name type="scientific">Bowdeniella nasicola</name>
    <dbReference type="NCBI Taxonomy" id="208480"/>
    <lineage>
        <taxon>Bacteria</taxon>
        <taxon>Bacillati</taxon>
        <taxon>Actinomycetota</taxon>
        <taxon>Actinomycetes</taxon>
        <taxon>Actinomycetales</taxon>
        <taxon>Actinomycetaceae</taxon>
        <taxon>Bowdeniella</taxon>
    </lineage>
</organism>
<dbReference type="Gene3D" id="3.30.420.340">
    <property type="entry name" value="UvrC, RNAse H endonuclease domain"/>
    <property type="match status" value="1"/>
</dbReference>
<dbReference type="InterPro" id="IPR038476">
    <property type="entry name" value="UvrC_RNase_H_dom_sf"/>
</dbReference>
<comment type="subcellular location">
    <subcellularLocation>
        <location evidence="6">Cytoplasm</location>
    </subcellularLocation>
</comment>
<protein>
    <recommendedName>
        <fullName evidence="6">UvrABC system protein C</fullName>
        <shortName evidence="6">Protein UvrC</shortName>
    </recommendedName>
    <alternativeName>
        <fullName evidence="6">Excinuclease ABC subunit C</fullName>
    </alternativeName>
</protein>
<dbReference type="Pfam" id="PF14520">
    <property type="entry name" value="HHH_5"/>
    <property type="match status" value="1"/>
</dbReference>
<dbReference type="SMART" id="SM00465">
    <property type="entry name" value="GIYc"/>
    <property type="match status" value="1"/>
</dbReference>
<dbReference type="Proteomes" id="UP000199288">
    <property type="component" value="Unassembled WGS sequence"/>
</dbReference>
<dbReference type="InterPro" id="IPR010994">
    <property type="entry name" value="RuvA_2-like"/>
</dbReference>
<keyword evidence="12" id="KW-1185">Reference proteome</keyword>
<dbReference type="AlphaFoldDB" id="A0A1H4AV28"/>
<dbReference type="SUPFAM" id="SSF47781">
    <property type="entry name" value="RuvA domain 2-like"/>
    <property type="match status" value="1"/>
</dbReference>
<dbReference type="HAMAP" id="MF_00203">
    <property type="entry name" value="UvrC"/>
    <property type="match status" value="1"/>
</dbReference>
<dbReference type="GO" id="GO:0009432">
    <property type="term" value="P:SOS response"/>
    <property type="evidence" value="ECO:0007669"/>
    <property type="project" value="UniProtKB-UniRule"/>
</dbReference>
<keyword evidence="1 6" id="KW-0963">Cytoplasm</keyword>
<evidence type="ECO:0000259" key="8">
    <source>
        <dbReference type="PROSITE" id="PS50151"/>
    </source>
</evidence>
<evidence type="ECO:0000256" key="7">
    <source>
        <dbReference type="SAM" id="MobiDB-lite"/>
    </source>
</evidence>
<feature type="region of interest" description="Disordered" evidence="7">
    <location>
        <begin position="488"/>
        <end position="517"/>
    </location>
</feature>